<keyword evidence="1" id="KW-0732">Signal</keyword>
<dbReference type="AlphaFoldDB" id="A0A1V9ET34"/>
<sequence length="183" mass="19951">MKQAILFTVCFLAGMANAQTTKPPVPDVLNDIRYYHQSGNSLKPLEKTTAKYVTKAKAMGYGGVSINFVLEGKESSIRLPSSDRMTFIVALGEGIGDPTGWFTLYRATVKKGKRSGNFGDYKVFGKSSGNKEVISYSVKALGHQVYEIIPDSKLDKGEYFFANKGSLSKYGNTAADVFAFGID</sequence>
<feature type="chain" id="PRO_5013003476" evidence="1">
    <location>
        <begin position="19"/>
        <end position="183"/>
    </location>
</feature>
<dbReference type="RefSeq" id="WP_081170232.1">
    <property type="nucleotide sequence ID" value="NZ_LWBP01000230.1"/>
</dbReference>
<name>A0A1V9ET34_9BACT</name>
<evidence type="ECO:0000313" key="3">
    <source>
        <dbReference type="Proteomes" id="UP000192276"/>
    </source>
</evidence>
<accession>A0A1V9ET34</accession>
<comment type="caution">
    <text evidence="2">The sequence shown here is derived from an EMBL/GenBank/DDBJ whole genome shotgun (WGS) entry which is preliminary data.</text>
</comment>
<proteinExistence type="predicted"/>
<gene>
    <name evidence="2" type="ORF">A4R26_31165</name>
</gene>
<protein>
    <submittedName>
        <fullName evidence="2">Uncharacterized protein</fullName>
    </submittedName>
</protein>
<keyword evidence="3" id="KW-1185">Reference proteome</keyword>
<dbReference type="Proteomes" id="UP000192276">
    <property type="component" value="Unassembled WGS sequence"/>
</dbReference>
<dbReference type="OrthoDB" id="665150at2"/>
<dbReference type="EMBL" id="LWBP01000230">
    <property type="protein sequence ID" value="OQP49074.1"/>
    <property type="molecule type" value="Genomic_DNA"/>
</dbReference>
<dbReference type="STRING" id="550983.A4R26_31165"/>
<evidence type="ECO:0000256" key="1">
    <source>
        <dbReference type="SAM" id="SignalP"/>
    </source>
</evidence>
<reference evidence="3" key="1">
    <citation type="submission" date="2016-04" db="EMBL/GenBank/DDBJ databases">
        <authorList>
            <person name="Chen L."/>
            <person name="Zhuang W."/>
            <person name="Wang G."/>
        </authorList>
    </citation>
    <scope>NUCLEOTIDE SEQUENCE [LARGE SCALE GENOMIC DNA]</scope>
    <source>
        <strain evidence="3">208</strain>
    </source>
</reference>
<feature type="signal peptide" evidence="1">
    <location>
        <begin position="1"/>
        <end position="18"/>
    </location>
</feature>
<organism evidence="2 3">
    <name type="scientific">Niastella populi</name>
    <dbReference type="NCBI Taxonomy" id="550983"/>
    <lineage>
        <taxon>Bacteria</taxon>
        <taxon>Pseudomonadati</taxon>
        <taxon>Bacteroidota</taxon>
        <taxon>Chitinophagia</taxon>
        <taxon>Chitinophagales</taxon>
        <taxon>Chitinophagaceae</taxon>
        <taxon>Niastella</taxon>
    </lineage>
</organism>
<evidence type="ECO:0000313" key="2">
    <source>
        <dbReference type="EMBL" id="OQP49074.1"/>
    </source>
</evidence>